<dbReference type="EMBL" id="PQIB02000004">
    <property type="protein sequence ID" value="RLN22715.1"/>
    <property type="molecule type" value="Genomic_DNA"/>
</dbReference>
<evidence type="ECO:0000313" key="2">
    <source>
        <dbReference type="EMBL" id="RLN22715.1"/>
    </source>
</evidence>
<dbReference type="GO" id="GO:0005576">
    <property type="term" value="C:extracellular region"/>
    <property type="evidence" value="ECO:0007669"/>
    <property type="project" value="TreeGrafter"/>
</dbReference>
<keyword evidence="3" id="KW-1185">Reference proteome</keyword>
<dbReference type="GO" id="GO:0006401">
    <property type="term" value="P:RNA catabolic process"/>
    <property type="evidence" value="ECO:0007669"/>
    <property type="project" value="TreeGrafter"/>
</dbReference>
<dbReference type="GO" id="GO:0003723">
    <property type="term" value="F:RNA binding"/>
    <property type="evidence" value="ECO:0007669"/>
    <property type="project" value="InterPro"/>
</dbReference>
<dbReference type="AlphaFoldDB" id="A0A3L6SKN6"/>
<dbReference type="PANTHER" id="PTHR11240:SF18">
    <property type="entry name" value="OS07G0630400 PROTEIN"/>
    <property type="match status" value="1"/>
</dbReference>
<proteinExistence type="inferred from homology"/>
<evidence type="ECO:0000313" key="3">
    <source>
        <dbReference type="Proteomes" id="UP000275267"/>
    </source>
</evidence>
<dbReference type="InterPro" id="IPR018188">
    <property type="entry name" value="RNase_T2_His_AS_1"/>
</dbReference>
<name>A0A3L6SKN6_PANMI</name>
<reference evidence="3" key="1">
    <citation type="journal article" date="2019" name="Nat. Commun.">
        <title>The genome of broomcorn millet.</title>
        <authorList>
            <person name="Zou C."/>
            <person name="Miki D."/>
            <person name="Li D."/>
            <person name="Tang Q."/>
            <person name="Xiao L."/>
            <person name="Rajput S."/>
            <person name="Deng P."/>
            <person name="Jia W."/>
            <person name="Huang R."/>
            <person name="Zhang M."/>
            <person name="Sun Y."/>
            <person name="Hu J."/>
            <person name="Fu X."/>
            <person name="Schnable P.S."/>
            <person name="Li F."/>
            <person name="Zhang H."/>
            <person name="Feng B."/>
            <person name="Zhu X."/>
            <person name="Liu R."/>
            <person name="Schnable J.C."/>
            <person name="Zhu J.-K."/>
            <person name="Zhang H."/>
        </authorList>
    </citation>
    <scope>NUCLEOTIDE SEQUENCE [LARGE SCALE GENOMIC DNA]</scope>
</reference>
<gene>
    <name evidence="2" type="ORF">C2845_PM07G18310</name>
</gene>
<dbReference type="InterPro" id="IPR001568">
    <property type="entry name" value="RNase_T2-like"/>
</dbReference>
<dbReference type="PROSITE" id="PS00530">
    <property type="entry name" value="RNASE_T2_1"/>
    <property type="match status" value="1"/>
</dbReference>
<dbReference type="InterPro" id="IPR036430">
    <property type="entry name" value="RNase_T2-like_sf"/>
</dbReference>
<dbReference type="Gene3D" id="3.90.730.10">
    <property type="entry name" value="Ribonuclease T2-like"/>
    <property type="match status" value="1"/>
</dbReference>
<comment type="caution">
    <text evidence="2">The sequence shown here is derived from an EMBL/GenBank/DDBJ whole genome shotgun (WGS) entry which is preliminary data.</text>
</comment>
<organism evidence="2 3">
    <name type="scientific">Panicum miliaceum</name>
    <name type="common">Proso millet</name>
    <name type="synonym">Broomcorn millet</name>
    <dbReference type="NCBI Taxonomy" id="4540"/>
    <lineage>
        <taxon>Eukaryota</taxon>
        <taxon>Viridiplantae</taxon>
        <taxon>Streptophyta</taxon>
        <taxon>Embryophyta</taxon>
        <taxon>Tracheophyta</taxon>
        <taxon>Spermatophyta</taxon>
        <taxon>Magnoliopsida</taxon>
        <taxon>Liliopsida</taxon>
        <taxon>Poales</taxon>
        <taxon>Poaceae</taxon>
        <taxon>PACMAD clade</taxon>
        <taxon>Panicoideae</taxon>
        <taxon>Panicodae</taxon>
        <taxon>Paniceae</taxon>
        <taxon>Panicinae</taxon>
        <taxon>Panicum</taxon>
        <taxon>Panicum sect. Panicum</taxon>
    </lineage>
</organism>
<evidence type="ECO:0000256" key="1">
    <source>
        <dbReference type="ARBA" id="ARBA00007469"/>
    </source>
</evidence>
<accession>A0A3L6SKN6</accession>
<dbReference type="Proteomes" id="UP000275267">
    <property type="component" value="Unassembled WGS sequence"/>
</dbReference>
<protein>
    <submittedName>
        <fullName evidence="2">Ribonuclease 1-like</fullName>
    </submittedName>
</protein>
<dbReference type="SUPFAM" id="SSF55895">
    <property type="entry name" value="Ribonuclease Rh-like"/>
    <property type="match status" value="2"/>
</dbReference>
<dbReference type="GO" id="GO:0033897">
    <property type="term" value="F:ribonuclease T2 activity"/>
    <property type="evidence" value="ECO:0007669"/>
    <property type="project" value="InterPro"/>
</dbReference>
<dbReference type="STRING" id="4540.A0A3L6SKN6"/>
<sequence>MFDALVHYSSPSGNSTAIMTGADGRAIAAVLKQRAPWNTGTCWVGGGSFCDTQQGCCFPSTGKPPADFGIHGLWPNYAECRAAARVAAEAFDIVGVGARKKYCPEYCDDGNPLTLSVLEITDQEPASSEAQLFQVYQCVDRAGKEFVDCTLPMKSKCTELLGRRDFEGCEQLS</sequence>
<comment type="similarity">
    <text evidence="1">Belongs to the RNase T2 family.</text>
</comment>
<dbReference type="PANTHER" id="PTHR11240">
    <property type="entry name" value="RIBONUCLEASE T2"/>
    <property type="match status" value="1"/>
</dbReference>
<dbReference type="OrthoDB" id="435754at2759"/>